<keyword evidence="8 9" id="KW-0472">Membrane</keyword>
<dbReference type="FunFam" id="3.40.50.300:FF:000205">
    <property type="entry name" value="ABC transporter B family member 4"/>
    <property type="match status" value="1"/>
</dbReference>
<dbReference type="Pfam" id="PF00664">
    <property type="entry name" value="ABC_membrane"/>
    <property type="match status" value="2"/>
</dbReference>
<dbReference type="InterPro" id="IPR039421">
    <property type="entry name" value="Type_1_exporter"/>
</dbReference>
<feature type="transmembrane region" description="Helical" evidence="9">
    <location>
        <begin position="609"/>
        <end position="637"/>
    </location>
</feature>
<dbReference type="PROSITE" id="PS50929">
    <property type="entry name" value="ABC_TM1F"/>
    <property type="match status" value="2"/>
</dbReference>
<dbReference type="GO" id="GO:0016887">
    <property type="term" value="F:ATP hydrolysis activity"/>
    <property type="evidence" value="ECO:0007669"/>
    <property type="project" value="InterPro"/>
</dbReference>
<dbReference type="SUPFAM" id="SSF52540">
    <property type="entry name" value="P-loop containing nucleoside triphosphate hydrolases"/>
    <property type="match status" value="2"/>
</dbReference>
<dbReference type="GO" id="GO:0090374">
    <property type="term" value="P:oligopeptide export from mitochondrion"/>
    <property type="evidence" value="ECO:0007669"/>
    <property type="project" value="TreeGrafter"/>
</dbReference>
<dbReference type="EMBL" id="KX134771">
    <property type="protein sequence ID" value="APD26550.1"/>
    <property type="molecule type" value="Genomic_DNA"/>
</dbReference>
<dbReference type="FunFam" id="3.40.50.300:FF:000913">
    <property type="entry name" value="ABC multidrug transporter SitT"/>
    <property type="match status" value="1"/>
</dbReference>
<organism evidence="12">
    <name type="scientific">Brachionus koreanus</name>
    <dbReference type="NCBI Taxonomy" id="1199090"/>
    <lineage>
        <taxon>Eukaryota</taxon>
        <taxon>Metazoa</taxon>
        <taxon>Spiralia</taxon>
        <taxon>Gnathifera</taxon>
        <taxon>Rotifera</taxon>
        <taxon>Eurotatoria</taxon>
        <taxon>Monogononta</taxon>
        <taxon>Pseudotrocha</taxon>
        <taxon>Ploima</taxon>
        <taxon>Brachionidae</taxon>
        <taxon>Brachionus</taxon>
    </lineage>
</organism>
<protein>
    <submittedName>
        <fullName evidence="12">ATP-binding cassette transporter subfamily B member 1-like X9 protein</fullName>
    </submittedName>
</protein>
<evidence type="ECO:0000256" key="8">
    <source>
        <dbReference type="ARBA" id="ARBA00023136"/>
    </source>
</evidence>
<feature type="domain" description="ABC transmembrane type-1" evidence="11">
    <location>
        <begin position="97"/>
        <end position="278"/>
    </location>
</feature>
<evidence type="ECO:0000256" key="5">
    <source>
        <dbReference type="ARBA" id="ARBA00022741"/>
    </source>
</evidence>
<feature type="transmembrane region" description="Helical" evidence="9">
    <location>
        <begin position="136"/>
        <end position="154"/>
    </location>
</feature>
<feature type="transmembrane region" description="Helical" evidence="9">
    <location>
        <begin position="20"/>
        <end position="43"/>
    </location>
</feature>
<dbReference type="InterPro" id="IPR011527">
    <property type="entry name" value="ABC1_TM_dom"/>
</dbReference>
<feature type="domain" description="ABC transporter" evidence="10">
    <location>
        <begin position="315"/>
        <end position="551"/>
    </location>
</feature>
<dbReference type="PROSITE" id="PS50893">
    <property type="entry name" value="ABC_TRANSPORTER_2"/>
    <property type="match status" value="2"/>
</dbReference>
<proteinExistence type="inferred from homology"/>
<reference evidence="12" key="1">
    <citation type="submission" date="2016-04" db="EMBL/GenBank/DDBJ databases">
        <title>ATP-Binding Cassette transporters in monogonont rotifer Brachionus koreanus.</title>
        <authorList>
            <person name="Jeong C.-B."/>
            <person name="Kang H.-M."/>
            <person name="Lee J.-S."/>
        </authorList>
    </citation>
    <scope>NUCLEOTIDE SEQUENCE</scope>
</reference>
<evidence type="ECO:0000313" key="12">
    <source>
        <dbReference type="EMBL" id="APD26550.1"/>
    </source>
</evidence>
<feature type="transmembrane region" description="Helical" evidence="9">
    <location>
        <begin position="759"/>
        <end position="779"/>
    </location>
</feature>
<dbReference type="PANTHER" id="PTHR43394:SF27">
    <property type="entry name" value="ATP-DEPENDENT TRANSLOCASE ABCB1-LIKE"/>
    <property type="match status" value="1"/>
</dbReference>
<evidence type="ECO:0000256" key="4">
    <source>
        <dbReference type="ARBA" id="ARBA00022692"/>
    </source>
</evidence>
<keyword evidence="3" id="KW-0813">Transport</keyword>
<comment type="subcellular location">
    <subcellularLocation>
        <location evidence="1">Membrane</location>
        <topology evidence="1">Multi-pass membrane protein</topology>
    </subcellularLocation>
</comment>
<feature type="transmembrane region" description="Helical" evidence="9">
    <location>
        <begin position="112"/>
        <end position="130"/>
    </location>
</feature>
<dbReference type="CDD" id="cd03249">
    <property type="entry name" value="ABC_MTABC3_MDL1_MDL2"/>
    <property type="match status" value="1"/>
</dbReference>
<dbReference type="GO" id="GO:0015421">
    <property type="term" value="F:ABC-type oligopeptide transporter activity"/>
    <property type="evidence" value="ECO:0007669"/>
    <property type="project" value="TreeGrafter"/>
</dbReference>
<accession>A0A1J0MMU4</accession>
<evidence type="ECO:0000256" key="9">
    <source>
        <dbReference type="SAM" id="Phobius"/>
    </source>
</evidence>
<name>A0A1J0MMU4_9BILA</name>
<evidence type="ECO:0000256" key="7">
    <source>
        <dbReference type="ARBA" id="ARBA00022989"/>
    </source>
</evidence>
<sequence length="1135" mass="128424">MLKKSIILLNFKYASKVDMFLICLGTMAAIFSSLIFPLVLIILKSDAEITNDNETIFEIIYIYAGLALLSVWNVTNKKNKIHQILYRPSQENSICIDIEIISTAIGFKLSEFIYLVCRGIGCTIFAFIQAWKFSLLIVSILPFVIISLIFMSNLTKKYTLSELNINSEANSIAQEALSSFRTVISLGIHKSLCKKFDNIQLNGIKIAKKKGLIVGLFTGLFGFLSNIVFGVGIFYGIYLTRYESEFFLPEDIIKSFLSLYLTIFSIGQALPFLKEFAEAIAASKVIFEIIERKPDDELIKQQNGIRQIENFKGDIEFDNVYFSYPSRSEKYALNGLSFKIPAGKTVALVGSSGGGKSTVVSLLQRFYLPKYGSIKIDGYPIDSLDINWFRNQIALVSQEPILFTETIRENIRMGKLNATDKDIEKAAKDANAHDFISKLKHEYDTKVGERGTQLSGGQKQRIAIARGLVRQPRVFLFDEATAALDNKSEKMVLNCLDEARKGRTTIIIAHRLSTISKADIILYISNGQLLEQGTHKELLAKQGEYFKLIESQLNRDNKQIIDECESKSQIKDCLDVPIKHQEPNRNKNEKNHNLFYYERKLFKLNLPNLFWLLVGLLSASIAGLLDPATNLVFLQIYNLFAIEDANKQKYESLKFMLILFSIGILYILIEILQNFTFSLIGSKLTKQIRSLMFKSMLSQEMAYHDMENNCSNILTTQLSTSALLCRGLFSDKIRAYAQCLFILLFSLIYSFSINWKLSLVLMIFFPITFLIGVFSNTRLNIDQKIKGRYLNEEAGRIAIECIENIKTCLVNKKSKKALFLDNCQAFFYSLSNSIMFFVQLSAFYYGYFLLKNNELSLAHIFSIYNVLIVSAMIIANSFSQLPDQKKALNATKMAFEIIERKSKLNNFDEQGLVLDTIAGDIKFDNVFFNYPSRPDVQILSGFNLEIKNGTTNALVGSSGCGKSTIIALLLRFYDVDKGAIYLDGVDIRKLNINWLRSITGLIEINEIIDICTSANIHFKIESLPKKYDTIVGSKGGQLSGGEKQRIAIARALIRKPKILLLDEATSALDNQSESLVKKTLDEARIGRTCVIIAHRLSTIENSSKISYVENGKIVEEGSHDFLIKKKKFYFTLHNQ</sequence>
<dbReference type="PANTHER" id="PTHR43394">
    <property type="entry name" value="ATP-DEPENDENT PERMEASE MDL1, MITOCHONDRIAL"/>
    <property type="match status" value="1"/>
</dbReference>
<dbReference type="Pfam" id="PF00005">
    <property type="entry name" value="ABC_tran"/>
    <property type="match status" value="2"/>
</dbReference>
<dbReference type="InterPro" id="IPR003439">
    <property type="entry name" value="ABC_transporter-like_ATP-bd"/>
</dbReference>
<dbReference type="Gene3D" id="1.20.1560.10">
    <property type="entry name" value="ABC transporter type 1, transmembrane domain"/>
    <property type="match status" value="1"/>
</dbReference>
<evidence type="ECO:0000256" key="3">
    <source>
        <dbReference type="ARBA" id="ARBA00022448"/>
    </source>
</evidence>
<keyword evidence="4 9" id="KW-0812">Transmembrane</keyword>
<feature type="domain" description="ABC transporter" evidence="10">
    <location>
        <begin position="921"/>
        <end position="1135"/>
    </location>
</feature>
<evidence type="ECO:0000256" key="6">
    <source>
        <dbReference type="ARBA" id="ARBA00022840"/>
    </source>
</evidence>
<dbReference type="PROSITE" id="PS00211">
    <property type="entry name" value="ABC_TRANSPORTER_1"/>
    <property type="match status" value="2"/>
</dbReference>
<feature type="domain" description="ABC transmembrane type-1" evidence="11">
    <location>
        <begin position="613"/>
        <end position="886"/>
    </location>
</feature>
<feature type="transmembrane region" description="Helical" evidence="9">
    <location>
        <begin position="212"/>
        <end position="240"/>
    </location>
</feature>
<dbReference type="AlphaFoldDB" id="A0A1J0MMU4"/>
<dbReference type="InterPro" id="IPR036640">
    <property type="entry name" value="ABC1_TM_sf"/>
</dbReference>
<dbReference type="SMART" id="SM00382">
    <property type="entry name" value="AAA"/>
    <property type="match status" value="2"/>
</dbReference>
<feature type="transmembrane region" description="Helical" evidence="9">
    <location>
        <begin position="825"/>
        <end position="845"/>
    </location>
</feature>
<dbReference type="GO" id="GO:0005524">
    <property type="term" value="F:ATP binding"/>
    <property type="evidence" value="ECO:0007669"/>
    <property type="project" value="UniProtKB-KW"/>
</dbReference>
<feature type="transmembrane region" description="Helical" evidence="9">
    <location>
        <begin position="857"/>
        <end position="878"/>
    </location>
</feature>
<comment type="similarity">
    <text evidence="2">Belongs to the ABC transporter superfamily. ABCB family. Multidrug resistance exporter (TC 3.A.1.201) subfamily.</text>
</comment>
<keyword evidence="7 9" id="KW-1133">Transmembrane helix</keyword>
<dbReference type="InterPro" id="IPR027417">
    <property type="entry name" value="P-loop_NTPase"/>
</dbReference>
<dbReference type="CDD" id="cd18578">
    <property type="entry name" value="ABC_6TM_Pgp_ABCB1_D2_like"/>
    <property type="match status" value="1"/>
</dbReference>
<keyword evidence="6 12" id="KW-0067">ATP-binding</keyword>
<evidence type="ECO:0000259" key="10">
    <source>
        <dbReference type="PROSITE" id="PS50893"/>
    </source>
</evidence>
<evidence type="ECO:0000256" key="2">
    <source>
        <dbReference type="ARBA" id="ARBA00007577"/>
    </source>
</evidence>
<feature type="transmembrane region" description="Helical" evidence="9">
    <location>
        <begin position="735"/>
        <end position="753"/>
    </location>
</feature>
<evidence type="ECO:0000256" key="1">
    <source>
        <dbReference type="ARBA" id="ARBA00004141"/>
    </source>
</evidence>
<dbReference type="Gene3D" id="3.40.50.300">
    <property type="entry name" value="P-loop containing nucleotide triphosphate hydrolases"/>
    <property type="match status" value="3"/>
</dbReference>
<feature type="transmembrane region" description="Helical" evidence="9">
    <location>
        <begin position="657"/>
        <end position="680"/>
    </location>
</feature>
<dbReference type="GO" id="GO:0005743">
    <property type="term" value="C:mitochondrial inner membrane"/>
    <property type="evidence" value="ECO:0007669"/>
    <property type="project" value="TreeGrafter"/>
</dbReference>
<keyword evidence="5" id="KW-0547">Nucleotide-binding</keyword>
<dbReference type="SUPFAM" id="SSF90123">
    <property type="entry name" value="ABC transporter transmembrane region"/>
    <property type="match status" value="2"/>
</dbReference>
<dbReference type="InterPro" id="IPR003593">
    <property type="entry name" value="AAA+_ATPase"/>
</dbReference>
<dbReference type="InterPro" id="IPR017871">
    <property type="entry name" value="ABC_transporter-like_CS"/>
</dbReference>
<evidence type="ECO:0000259" key="11">
    <source>
        <dbReference type="PROSITE" id="PS50929"/>
    </source>
</evidence>
<feature type="transmembrane region" description="Helical" evidence="9">
    <location>
        <begin position="55"/>
        <end position="74"/>
    </location>
</feature>